<dbReference type="STRING" id="1082479.SAMN05216241_102171"/>
<name>A0A1G7NHI1_9PROT</name>
<evidence type="ECO:0000313" key="5">
    <source>
        <dbReference type="EMBL" id="SDF73381.1"/>
    </source>
</evidence>
<dbReference type="SUPFAM" id="SSF54106">
    <property type="entry name" value="LysM domain"/>
    <property type="match status" value="2"/>
</dbReference>
<keyword evidence="3" id="KW-0732">Signal</keyword>
<dbReference type="CDD" id="cd12797">
    <property type="entry name" value="M23_peptidase"/>
    <property type="match status" value="1"/>
</dbReference>
<feature type="compositionally biased region" description="Basic and acidic residues" evidence="2">
    <location>
        <begin position="235"/>
        <end position="244"/>
    </location>
</feature>
<dbReference type="GO" id="GO:0004222">
    <property type="term" value="F:metalloendopeptidase activity"/>
    <property type="evidence" value="ECO:0007669"/>
    <property type="project" value="TreeGrafter"/>
</dbReference>
<dbReference type="SMART" id="SM00257">
    <property type="entry name" value="LysM"/>
    <property type="match status" value="2"/>
</dbReference>
<dbReference type="SUPFAM" id="SSF51261">
    <property type="entry name" value="Duplicated hybrid motif"/>
    <property type="match status" value="1"/>
</dbReference>
<feature type="compositionally biased region" description="Polar residues" evidence="2">
    <location>
        <begin position="51"/>
        <end position="61"/>
    </location>
</feature>
<evidence type="ECO:0000256" key="1">
    <source>
        <dbReference type="ARBA" id="ARBA00038420"/>
    </source>
</evidence>
<dbReference type="InterPro" id="IPR036779">
    <property type="entry name" value="LysM_dom_sf"/>
</dbReference>
<sequence length="401" mass="42345">MRERRLAEAHPGRTAACLLAAGLAVAACSRSGGPAPVEYGQGGEPRRSAGQAGNASGQTVRGGTEAGEPGVHTVRKGQTVYGIARRYGVSIRAVIDANDLSPPYDLRIGQELRIPVPERYVVQRGDTLYSISRRFGVDMNALARRNDIGPPYLIHPGDVLTVPDGDATRVAETRQRERETVRGDADRKPETGTADRETSDSGGGGDVVRASAEPEARVTVPIPDEKPRAIARRQRRDEGREAETRQAAADADRSAAPVSDPPARSAGSFLWPVKGEVIADYGPQNNGLHNDGVNIAAPSGTAIRAAANGVVAYVGDDLKGFGKLVLVKHADGWITAYAHAAAIIVDRGDRVERGQPLARVGSSGNVSRPQLHFEVRKGSQAIDPQEVMATTRASRSGTSAG</sequence>
<feature type="region of interest" description="Disordered" evidence="2">
    <location>
        <begin position="37"/>
        <end position="71"/>
    </location>
</feature>
<keyword evidence="5" id="KW-0378">Hydrolase</keyword>
<dbReference type="InterPro" id="IPR016047">
    <property type="entry name" value="M23ase_b-sheet_dom"/>
</dbReference>
<dbReference type="PANTHER" id="PTHR21666:SF263">
    <property type="entry name" value="MUREIN HYDROLASE ACTIVATOR NLPD"/>
    <property type="match status" value="1"/>
</dbReference>
<dbReference type="PROSITE" id="PS51257">
    <property type="entry name" value="PROKAR_LIPOPROTEIN"/>
    <property type="match status" value="1"/>
</dbReference>
<organism evidence="5 6">
    <name type="scientific">Limimonas halophila</name>
    <dbReference type="NCBI Taxonomy" id="1082479"/>
    <lineage>
        <taxon>Bacteria</taxon>
        <taxon>Pseudomonadati</taxon>
        <taxon>Pseudomonadota</taxon>
        <taxon>Alphaproteobacteria</taxon>
        <taxon>Rhodospirillales</taxon>
        <taxon>Rhodovibrionaceae</taxon>
        <taxon>Limimonas</taxon>
    </lineage>
</organism>
<dbReference type="AlphaFoldDB" id="A0A1G7NHI1"/>
<feature type="chain" id="PRO_5011500745" evidence="3">
    <location>
        <begin position="27"/>
        <end position="401"/>
    </location>
</feature>
<dbReference type="Pfam" id="PF01476">
    <property type="entry name" value="LysM"/>
    <property type="match status" value="2"/>
</dbReference>
<dbReference type="Pfam" id="PF01551">
    <property type="entry name" value="Peptidase_M23"/>
    <property type="match status" value="1"/>
</dbReference>
<dbReference type="CDD" id="cd00118">
    <property type="entry name" value="LysM"/>
    <property type="match status" value="2"/>
</dbReference>
<feature type="compositionally biased region" description="Low complexity" evidence="2">
    <location>
        <begin position="245"/>
        <end position="266"/>
    </location>
</feature>
<dbReference type="OrthoDB" id="9795421at2"/>
<dbReference type="PROSITE" id="PS51782">
    <property type="entry name" value="LYSM"/>
    <property type="match status" value="2"/>
</dbReference>
<dbReference type="Proteomes" id="UP000199415">
    <property type="component" value="Unassembled WGS sequence"/>
</dbReference>
<reference evidence="5 6" key="1">
    <citation type="submission" date="2016-10" db="EMBL/GenBank/DDBJ databases">
        <authorList>
            <person name="de Groot N.N."/>
        </authorList>
    </citation>
    <scope>NUCLEOTIDE SEQUENCE [LARGE SCALE GENOMIC DNA]</scope>
    <source>
        <strain evidence="5 6">DSM 25584</strain>
    </source>
</reference>
<evidence type="ECO:0000259" key="4">
    <source>
        <dbReference type="PROSITE" id="PS51782"/>
    </source>
</evidence>
<proteinExistence type="inferred from homology"/>
<dbReference type="PANTHER" id="PTHR21666">
    <property type="entry name" value="PEPTIDASE-RELATED"/>
    <property type="match status" value="1"/>
</dbReference>
<evidence type="ECO:0000313" key="6">
    <source>
        <dbReference type="Proteomes" id="UP000199415"/>
    </source>
</evidence>
<dbReference type="EMBL" id="FNCE01000002">
    <property type="protein sequence ID" value="SDF73381.1"/>
    <property type="molecule type" value="Genomic_DNA"/>
</dbReference>
<keyword evidence="6" id="KW-1185">Reference proteome</keyword>
<feature type="signal peptide" evidence="3">
    <location>
        <begin position="1"/>
        <end position="26"/>
    </location>
</feature>
<evidence type="ECO:0000256" key="2">
    <source>
        <dbReference type="SAM" id="MobiDB-lite"/>
    </source>
</evidence>
<evidence type="ECO:0000256" key="3">
    <source>
        <dbReference type="SAM" id="SignalP"/>
    </source>
</evidence>
<dbReference type="RefSeq" id="WP_090018812.1">
    <property type="nucleotide sequence ID" value="NZ_FNCE01000002.1"/>
</dbReference>
<gene>
    <name evidence="5" type="ORF">SAMN05216241_102171</name>
</gene>
<dbReference type="Gene3D" id="2.70.70.10">
    <property type="entry name" value="Glucose Permease (Domain IIA)"/>
    <property type="match status" value="1"/>
</dbReference>
<feature type="domain" description="LysM" evidence="4">
    <location>
        <begin position="118"/>
        <end position="162"/>
    </location>
</feature>
<dbReference type="InterPro" id="IPR050570">
    <property type="entry name" value="Cell_wall_metabolism_enzyme"/>
</dbReference>
<feature type="domain" description="LysM" evidence="4">
    <location>
        <begin position="70"/>
        <end position="114"/>
    </location>
</feature>
<dbReference type="InterPro" id="IPR011055">
    <property type="entry name" value="Dup_hybrid_motif"/>
</dbReference>
<protein>
    <submittedName>
        <fullName evidence="5">Murein DD-endopeptidase MepM and murein hydrolase activator NlpD, contain LysM domain</fullName>
    </submittedName>
</protein>
<accession>A0A1G7NHI1</accession>
<comment type="similarity">
    <text evidence="1">Belongs to the E.coli NlpD/Haemophilus LppB family.</text>
</comment>
<dbReference type="InterPro" id="IPR018392">
    <property type="entry name" value="LysM"/>
</dbReference>
<feature type="region of interest" description="Disordered" evidence="2">
    <location>
        <begin position="159"/>
        <end position="266"/>
    </location>
</feature>
<feature type="compositionally biased region" description="Basic and acidic residues" evidence="2">
    <location>
        <begin position="166"/>
        <end position="199"/>
    </location>
</feature>
<dbReference type="Gene3D" id="3.10.350.10">
    <property type="entry name" value="LysM domain"/>
    <property type="match status" value="2"/>
</dbReference>